<dbReference type="SUPFAM" id="SSF55874">
    <property type="entry name" value="ATPase domain of HSP90 chaperone/DNA topoisomerase II/histidine kinase"/>
    <property type="match status" value="1"/>
</dbReference>
<dbReference type="SMART" id="SM00304">
    <property type="entry name" value="HAMP"/>
    <property type="match status" value="1"/>
</dbReference>
<dbReference type="Proteomes" id="UP001333818">
    <property type="component" value="Unassembled WGS sequence"/>
</dbReference>
<comment type="subcellular location">
    <subcellularLocation>
        <location evidence="2">Cell membrane</location>
        <topology evidence="2">Multi-pass membrane protein</topology>
    </subcellularLocation>
</comment>
<dbReference type="SMART" id="SM00086">
    <property type="entry name" value="PAC"/>
    <property type="match status" value="1"/>
</dbReference>
<dbReference type="InterPro" id="IPR029151">
    <property type="entry name" value="Sensor-like_sf"/>
</dbReference>
<dbReference type="PROSITE" id="PS50113">
    <property type="entry name" value="PAC"/>
    <property type="match status" value="1"/>
</dbReference>
<dbReference type="InterPro" id="IPR035965">
    <property type="entry name" value="PAS-like_dom_sf"/>
</dbReference>
<keyword evidence="11 15" id="KW-1133">Transmembrane helix</keyword>
<feature type="coiled-coil region" evidence="14">
    <location>
        <begin position="694"/>
        <end position="728"/>
    </location>
</feature>
<dbReference type="GO" id="GO:0000155">
    <property type="term" value="F:phosphorelay sensor kinase activity"/>
    <property type="evidence" value="ECO:0007669"/>
    <property type="project" value="InterPro"/>
</dbReference>
<evidence type="ECO:0000256" key="7">
    <source>
        <dbReference type="ARBA" id="ARBA00022692"/>
    </source>
</evidence>
<organism evidence="20 21">
    <name type="scientific">Tumidithrix elongata BACA0141</name>
    <dbReference type="NCBI Taxonomy" id="2716417"/>
    <lineage>
        <taxon>Bacteria</taxon>
        <taxon>Bacillati</taxon>
        <taxon>Cyanobacteriota</taxon>
        <taxon>Cyanophyceae</taxon>
        <taxon>Pseudanabaenales</taxon>
        <taxon>Pseudanabaenaceae</taxon>
        <taxon>Tumidithrix</taxon>
        <taxon>Tumidithrix elongata</taxon>
    </lineage>
</organism>
<dbReference type="Gene3D" id="3.30.450.20">
    <property type="entry name" value="PAS domain"/>
    <property type="match status" value="3"/>
</dbReference>
<dbReference type="EC" id="2.7.13.3" evidence="3"/>
<dbReference type="Pfam" id="PF02743">
    <property type="entry name" value="dCache_1"/>
    <property type="match status" value="1"/>
</dbReference>
<evidence type="ECO:0000259" key="18">
    <source>
        <dbReference type="PROSITE" id="PS50113"/>
    </source>
</evidence>
<dbReference type="GO" id="GO:0005886">
    <property type="term" value="C:plasma membrane"/>
    <property type="evidence" value="ECO:0007669"/>
    <property type="project" value="UniProtKB-SubCell"/>
</dbReference>
<dbReference type="GO" id="GO:0005524">
    <property type="term" value="F:ATP binding"/>
    <property type="evidence" value="ECO:0007669"/>
    <property type="project" value="UniProtKB-KW"/>
</dbReference>
<dbReference type="SUPFAM" id="SSF158472">
    <property type="entry name" value="HAMP domain-like"/>
    <property type="match status" value="1"/>
</dbReference>
<dbReference type="CDD" id="cd00130">
    <property type="entry name" value="PAS"/>
    <property type="match status" value="1"/>
</dbReference>
<dbReference type="PRINTS" id="PR00344">
    <property type="entry name" value="BCTRLSENSOR"/>
</dbReference>
<evidence type="ECO:0000256" key="5">
    <source>
        <dbReference type="ARBA" id="ARBA00022553"/>
    </source>
</evidence>
<feature type="domain" description="Histidine kinase" evidence="16">
    <location>
        <begin position="737"/>
        <end position="969"/>
    </location>
</feature>
<feature type="domain" description="PAS" evidence="17">
    <location>
        <begin position="422"/>
        <end position="458"/>
    </location>
</feature>
<keyword evidence="5" id="KW-0597">Phosphoprotein</keyword>
<evidence type="ECO:0000256" key="9">
    <source>
        <dbReference type="ARBA" id="ARBA00022777"/>
    </source>
</evidence>
<name>A0AAW9PSN6_9CYAN</name>
<keyword evidence="12" id="KW-0902">Two-component regulatory system</keyword>
<evidence type="ECO:0000256" key="4">
    <source>
        <dbReference type="ARBA" id="ARBA00022475"/>
    </source>
</evidence>
<proteinExistence type="predicted"/>
<keyword evidence="13 15" id="KW-0472">Membrane</keyword>
<evidence type="ECO:0000259" key="19">
    <source>
        <dbReference type="PROSITE" id="PS50885"/>
    </source>
</evidence>
<evidence type="ECO:0000256" key="1">
    <source>
        <dbReference type="ARBA" id="ARBA00000085"/>
    </source>
</evidence>
<evidence type="ECO:0000256" key="15">
    <source>
        <dbReference type="SAM" id="Phobius"/>
    </source>
</evidence>
<evidence type="ECO:0000256" key="12">
    <source>
        <dbReference type="ARBA" id="ARBA00023012"/>
    </source>
</evidence>
<evidence type="ECO:0000259" key="17">
    <source>
        <dbReference type="PROSITE" id="PS50112"/>
    </source>
</evidence>
<dbReference type="CDD" id="cd06225">
    <property type="entry name" value="HAMP"/>
    <property type="match status" value="1"/>
</dbReference>
<dbReference type="RefSeq" id="WP_330481819.1">
    <property type="nucleotide sequence ID" value="NZ_JAZBJZ010000003.1"/>
</dbReference>
<dbReference type="Pfam" id="PF00672">
    <property type="entry name" value="HAMP"/>
    <property type="match status" value="1"/>
</dbReference>
<evidence type="ECO:0000259" key="16">
    <source>
        <dbReference type="PROSITE" id="PS50109"/>
    </source>
</evidence>
<dbReference type="InterPro" id="IPR004358">
    <property type="entry name" value="Sig_transdc_His_kin-like_C"/>
</dbReference>
<evidence type="ECO:0000256" key="2">
    <source>
        <dbReference type="ARBA" id="ARBA00004651"/>
    </source>
</evidence>
<evidence type="ECO:0000313" key="20">
    <source>
        <dbReference type="EMBL" id="MEE3715397.1"/>
    </source>
</evidence>
<accession>A0AAW9PSN6</accession>
<comment type="catalytic activity">
    <reaction evidence="1">
        <text>ATP + protein L-histidine = ADP + protein N-phospho-L-histidine.</text>
        <dbReference type="EC" id="2.7.13.3"/>
    </reaction>
</comment>
<keyword evidence="10 20" id="KW-0067">ATP-binding</keyword>
<evidence type="ECO:0000256" key="11">
    <source>
        <dbReference type="ARBA" id="ARBA00022989"/>
    </source>
</evidence>
<dbReference type="InterPro" id="IPR033479">
    <property type="entry name" value="dCache_1"/>
</dbReference>
<dbReference type="InterPro" id="IPR003594">
    <property type="entry name" value="HATPase_dom"/>
</dbReference>
<evidence type="ECO:0000256" key="8">
    <source>
        <dbReference type="ARBA" id="ARBA00022741"/>
    </source>
</evidence>
<dbReference type="PANTHER" id="PTHR43065">
    <property type="entry name" value="SENSOR HISTIDINE KINASE"/>
    <property type="match status" value="1"/>
</dbReference>
<feature type="transmembrane region" description="Helical" evidence="15">
    <location>
        <begin position="6"/>
        <end position="29"/>
    </location>
</feature>
<reference evidence="20" key="1">
    <citation type="submission" date="2024-01" db="EMBL/GenBank/DDBJ databases">
        <title>Bank of Algae and Cyanobacteria of the Azores (BACA) strain genomes.</title>
        <authorList>
            <person name="Luz R."/>
            <person name="Cordeiro R."/>
            <person name="Fonseca A."/>
            <person name="Goncalves V."/>
        </authorList>
    </citation>
    <scope>NUCLEOTIDE SEQUENCE</scope>
    <source>
        <strain evidence="20">BACA0141</strain>
    </source>
</reference>
<dbReference type="SMART" id="SM00387">
    <property type="entry name" value="HATPase_c"/>
    <property type="match status" value="1"/>
</dbReference>
<dbReference type="InterPro" id="IPR036890">
    <property type="entry name" value="HATPase_C_sf"/>
</dbReference>
<dbReference type="CDD" id="cd12913">
    <property type="entry name" value="PDC1_MCP_like"/>
    <property type="match status" value="1"/>
</dbReference>
<evidence type="ECO:0000256" key="10">
    <source>
        <dbReference type="ARBA" id="ARBA00022840"/>
    </source>
</evidence>
<evidence type="ECO:0000256" key="13">
    <source>
        <dbReference type="ARBA" id="ARBA00023136"/>
    </source>
</evidence>
<dbReference type="AlphaFoldDB" id="A0AAW9PSN6"/>
<keyword evidence="4" id="KW-1003">Cell membrane</keyword>
<evidence type="ECO:0000313" key="21">
    <source>
        <dbReference type="Proteomes" id="UP001333818"/>
    </source>
</evidence>
<gene>
    <name evidence="20" type="ORF">V2H45_01405</name>
</gene>
<protein>
    <recommendedName>
        <fullName evidence="3">histidine kinase</fullName>
        <ecNumber evidence="3">2.7.13.3</ecNumber>
    </recommendedName>
</protein>
<dbReference type="PROSITE" id="PS50885">
    <property type="entry name" value="HAMP"/>
    <property type="match status" value="1"/>
</dbReference>
<keyword evidence="9" id="KW-0418">Kinase</keyword>
<feature type="domain" description="HAMP" evidence="19">
    <location>
        <begin position="365"/>
        <end position="417"/>
    </location>
</feature>
<dbReference type="Pfam" id="PF08448">
    <property type="entry name" value="PAS_4"/>
    <property type="match status" value="1"/>
</dbReference>
<feature type="domain" description="PAC" evidence="18">
    <location>
        <begin position="496"/>
        <end position="550"/>
    </location>
</feature>
<dbReference type="InterPro" id="IPR000014">
    <property type="entry name" value="PAS"/>
</dbReference>
<keyword evidence="21" id="KW-1185">Reference proteome</keyword>
<dbReference type="PANTHER" id="PTHR43065:SF47">
    <property type="match status" value="1"/>
</dbReference>
<evidence type="ECO:0000256" key="6">
    <source>
        <dbReference type="ARBA" id="ARBA00022679"/>
    </source>
</evidence>
<dbReference type="SUPFAM" id="SSF103190">
    <property type="entry name" value="Sensory domain-like"/>
    <property type="match status" value="1"/>
</dbReference>
<dbReference type="PROSITE" id="PS50109">
    <property type="entry name" value="HIS_KIN"/>
    <property type="match status" value="1"/>
</dbReference>
<dbReference type="InterPro" id="IPR000700">
    <property type="entry name" value="PAS-assoc_C"/>
</dbReference>
<dbReference type="InterPro" id="IPR003660">
    <property type="entry name" value="HAMP_dom"/>
</dbReference>
<keyword evidence="6" id="KW-0808">Transferase</keyword>
<sequence length="976" mass="108784">MFKKIGIRTVLVFLFTIQTVGVVGLVSYLSLKNGEQAVNDVANQLREELSIRIDDKLKTYVTIPHRINDLNANALAKGEIDLLKAKGVNFFWQQMQLFPAISYVYCGSEQGEFLGVGKLADDRSLRLVTGSPSTKFLRSYYSLDATGNRAQLTKVSDKPYDPRVRPWYKAVKAEGKTTWSDIYLDTNTQLPTITGATPAFNPQNGALVGVCAVDFFLPKEVSQFLITLKLGKTGHAFIMERSGLLVATSTGESPTIGSEPNFKRLSATESQNLPIRSTATYLRDRFGNDLQRINENQQLDFVWNNQRQFVQVLPFKDGRNLDWLIVLVIPESDFLDRIHANTQTTILLSSLAIAVAVLIGIVAAGWIVKPIADLNVAAKSLAENDEHTRVDIRRRDEVGELAQSFNRMAECIHQSFVSLRDRETQLKQFLDAMPVGILIVNPQGEPDYINQAGQLLFGQDIDRSNPASASYQFYLAGTTEPYPEEIAPLSQALQGKSIATDNIELRRQNQVIPLEVQGTPIYDEAGNITHAIVVFQDITERKQAEKLREDYNHTLEQQVAERTVELEKEITERRAVELSLTKSEARSHAILSAIPDLMFNVTGDGIYLGYIYSDNTIDLLPSDFDPVGKHISQFLPEEICDRHLFHMHQALITGKIQIYEQQVLVNGKLQDEEVRIVVSGQNEVLFMVRDISDRKQAEAALYKKNAELASALEELKNTQKQLVESEKNAALGGMVAGIAHEVNTPVGSSLMAASILDNATRKFKESFDRGELKKSSLQAYLEKAKSSCEILLANLQRAAELIQNFKQVAVDQASLEQRTFAVKQYIEGVLISLEPQLKHTPHKVSVHGDAEIVMRSYPGAFSQIVTNLVMNSLTHAYHGIDKVGQLRFDLTQQEDNVLITYSDDGKGIPAESLAKIFEPFFTTARDRGGSGLGLHIIYNLVTQNLKGTIVCESEIGVGTKFTIALPLKLELEERKI</sequence>
<dbReference type="InterPro" id="IPR013656">
    <property type="entry name" value="PAS_4"/>
</dbReference>
<dbReference type="InterPro" id="IPR005467">
    <property type="entry name" value="His_kinase_dom"/>
</dbReference>
<dbReference type="CDD" id="cd00082">
    <property type="entry name" value="HisKA"/>
    <property type="match status" value="1"/>
</dbReference>
<dbReference type="SUPFAM" id="SSF55785">
    <property type="entry name" value="PYP-like sensor domain (PAS domain)"/>
    <property type="match status" value="2"/>
</dbReference>
<dbReference type="Gene3D" id="1.10.287.130">
    <property type="match status" value="1"/>
</dbReference>
<comment type="caution">
    <text evidence="20">The sequence shown here is derived from an EMBL/GenBank/DDBJ whole genome shotgun (WGS) entry which is preliminary data.</text>
</comment>
<dbReference type="Gene3D" id="3.30.565.10">
    <property type="entry name" value="Histidine kinase-like ATPase, C-terminal domain"/>
    <property type="match status" value="1"/>
</dbReference>
<dbReference type="NCBIfam" id="TIGR00229">
    <property type="entry name" value="sensory_box"/>
    <property type="match status" value="1"/>
</dbReference>
<dbReference type="EMBL" id="JAZBJZ010000003">
    <property type="protein sequence ID" value="MEE3715397.1"/>
    <property type="molecule type" value="Genomic_DNA"/>
</dbReference>
<dbReference type="InterPro" id="IPR003661">
    <property type="entry name" value="HisK_dim/P_dom"/>
</dbReference>
<keyword evidence="14" id="KW-0175">Coiled coil</keyword>
<dbReference type="Pfam" id="PF02518">
    <property type="entry name" value="HATPase_c"/>
    <property type="match status" value="1"/>
</dbReference>
<evidence type="ECO:0000256" key="3">
    <source>
        <dbReference type="ARBA" id="ARBA00012438"/>
    </source>
</evidence>
<evidence type="ECO:0000256" key="14">
    <source>
        <dbReference type="SAM" id="Coils"/>
    </source>
</evidence>
<dbReference type="InterPro" id="IPR001610">
    <property type="entry name" value="PAC"/>
</dbReference>
<keyword evidence="8" id="KW-0547">Nucleotide-binding</keyword>
<feature type="transmembrane region" description="Helical" evidence="15">
    <location>
        <begin position="346"/>
        <end position="368"/>
    </location>
</feature>
<keyword evidence="7 15" id="KW-0812">Transmembrane</keyword>
<dbReference type="PROSITE" id="PS50112">
    <property type="entry name" value="PAS"/>
    <property type="match status" value="1"/>
</dbReference>
<dbReference type="Gene3D" id="6.10.340.10">
    <property type="match status" value="1"/>
</dbReference>